<comment type="caution">
    <text evidence="3">The sequence shown here is derived from an EMBL/GenBank/DDBJ whole genome shotgun (WGS) entry which is preliminary data.</text>
</comment>
<reference evidence="3 4" key="1">
    <citation type="submission" date="2016-01" db="EMBL/GenBank/DDBJ databases">
        <title>Draft genome sequence of Clavibacter michiganensis subsp. tessellarius DOAB 609.</title>
        <authorList>
            <person name="Tambong J.T."/>
        </authorList>
    </citation>
    <scope>NUCLEOTIDE SEQUENCE [LARGE SCALE GENOMIC DNA]</scope>
    <source>
        <strain evidence="3 4">DOAB 609</strain>
    </source>
</reference>
<feature type="compositionally biased region" description="Basic and acidic residues" evidence="1">
    <location>
        <begin position="46"/>
        <end position="82"/>
    </location>
</feature>
<feature type="transmembrane region" description="Helical" evidence="2">
    <location>
        <begin position="149"/>
        <end position="172"/>
    </location>
</feature>
<feature type="transmembrane region" description="Helical" evidence="2">
    <location>
        <begin position="101"/>
        <end position="129"/>
    </location>
</feature>
<feature type="region of interest" description="Disordered" evidence="1">
    <location>
        <begin position="1"/>
        <end position="82"/>
    </location>
</feature>
<gene>
    <name evidence="3" type="ORF">AWH51_03290</name>
</gene>
<dbReference type="EMBL" id="LQXA01000007">
    <property type="protein sequence ID" value="KZC96309.1"/>
    <property type="molecule type" value="Genomic_DNA"/>
</dbReference>
<feature type="transmembrane region" description="Helical" evidence="2">
    <location>
        <begin position="179"/>
        <end position="204"/>
    </location>
</feature>
<dbReference type="RefSeq" id="WP_063070355.1">
    <property type="nucleotide sequence ID" value="NZ_LQXA01000007.1"/>
</dbReference>
<dbReference type="STRING" id="31965.AWH51_03290"/>
<keyword evidence="2" id="KW-1133">Transmembrane helix</keyword>
<sequence length="211" mass="22517">MTSDDDATPERGRRADRGRRSAVAPARARRLPTPPKAAVPAVPRRTVRDPAETEVIRRPSERDVARDAARDRRDAARDRRDEDLPGPAWLPRWIRRVDRRVLVTTAVGMLVAALIGGAVAAYGLGLIFVTDACDVDAYVCDDTLFTLGYGLAVAGPLLLTGIALLVALVGMIRGRTRPWLVLLIGVAASLAAYVLGAVLVLVAVPGSSPVT</sequence>
<dbReference type="AlphaFoldDB" id="A0A154V4Y6"/>
<organism evidence="3 4">
    <name type="scientific">Clavibacter tessellarius</name>
    <dbReference type="NCBI Taxonomy" id="31965"/>
    <lineage>
        <taxon>Bacteria</taxon>
        <taxon>Bacillati</taxon>
        <taxon>Actinomycetota</taxon>
        <taxon>Actinomycetes</taxon>
        <taxon>Micrococcales</taxon>
        <taxon>Microbacteriaceae</taxon>
        <taxon>Clavibacter</taxon>
    </lineage>
</organism>
<name>A0A154V4Y6_9MICO</name>
<protein>
    <submittedName>
        <fullName evidence="3">Uncharacterized protein</fullName>
    </submittedName>
</protein>
<evidence type="ECO:0000256" key="1">
    <source>
        <dbReference type="SAM" id="MobiDB-lite"/>
    </source>
</evidence>
<accession>A0A154V4Y6</accession>
<dbReference type="Proteomes" id="UP000076218">
    <property type="component" value="Unassembled WGS sequence"/>
</dbReference>
<evidence type="ECO:0000313" key="3">
    <source>
        <dbReference type="EMBL" id="KZC96309.1"/>
    </source>
</evidence>
<keyword evidence="2" id="KW-0812">Transmembrane</keyword>
<evidence type="ECO:0000313" key="4">
    <source>
        <dbReference type="Proteomes" id="UP000076218"/>
    </source>
</evidence>
<feature type="compositionally biased region" description="Basic and acidic residues" evidence="1">
    <location>
        <begin position="8"/>
        <end position="19"/>
    </location>
</feature>
<evidence type="ECO:0000256" key="2">
    <source>
        <dbReference type="SAM" id="Phobius"/>
    </source>
</evidence>
<proteinExistence type="predicted"/>
<keyword evidence="2" id="KW-0472">Membrane</keyword>